<dbReference type="EMBL" id="CCAG010009110">
    <property type="status" value="NOT_ANNOTATED_CDS"/>
    <property type="molecule type" value="Genomic_DNA"/>
</dbReference>
<sequence>MKRELLRRIIPLHANLTKRLQRTECEPYYQKLEISIVLGRSYLQNIMSCMTRSLVEAKSWLWTLG</sequence>
<dbReference type="Proteomes" id="UP000092444">
    <property type="component" value="Unassembled WGS sequence"/>
</dbReference>
<dbReference type="AlphaFoldDB" id="A0A1B0FIA4"/>
<accession>A0A1B0FIA4</accession>
<protein>
    <submittedName>
        <fullName evidence="1">Uncharacterized protein</fullName>
    </submittedName>
</protein>
<dbReference type="EnsemblMetazoa" id="GMOY003526-RA">
    <property type="protein sequence ID" value="GMOY003526-PA"/>
    <property type="gene ID" value="GMOY003526"/>
</dbReference>
<evidence type="ECO:0000313" key="1">
    <source>
        <dbReference type="EnsemblMetazoa" id="GMOY003526-PA"/>
    </source>
</evidence>
<name>A0A1B0FIA4_GLOMM</name>
<organism evidence="1 2">
    <name type="scientific">Glossina morsitans morsitans</name>
    <name type="common">Savannah tsetse fly</name>
    <dbReference type="NCBI Taxonomy" id="37546"/>
    <lineage>
        <taxon>Eukaryota</taxon>
        <taxon>Metazoa</taxon>
        <taxon>Ecdysozoa</taxon>
        <taxon>Arthropoda</taxon>
        <taxon>Hexapoda</taxon>
        <taxon>Insecta</taxon>
        <taxon>Pterygota</taxon>
        <taxon>Neoptera</taxon>
        <taxon>Endopterygota</taxon>
        <taxon>Diptera</taxon>
        <taxon>Brachycera</taxon>
        <taxon>Muscomorpha</taxon>
        <taxon>Hippoboscoidea</taxon>
        <taxon>Glossinidae</taxon>
        <taxon>Glossina</taxon>
    </lineage>
</organism>
<reference evidence="1" key="1">
    <citation type="submission" date="2020-05" db="UniProtKB">
        <authorList>
            <consortium name="EnsemblMetazoa"/>
        </authorList>
    </citation>
    <scope>IDENTIFICATION</scope>
    <source>
        <strain evidence="1">Yale</strain>
    </source>
</reference>
<proteinExistence type="predicted"/>
<evidence type="ECO:0000313" key="2">
    <source>
        <dbReference type="Proteomes" id="UP000092444"/>
    </source>
</evidence>
<keyword evidence="2" id="KW-1185">Reference proteome</keyword>
<dbReference type="VEuPathDB" id="VectorBase:GMOY003526"/>